<keyword evidence="2" id="KW-1185">Reference proteome</keyword>
<name>A0A0V0T0A8_9BILA</name>
<protein>
    <submittedName>
        <fullName evidence="1">Uncharacterized protein</fullName>
    </submittedName>
</protein>
<dbReference type="EMBL" id="JYDJ01001221">
    <property type="protein sequence ID" value="KRX32411.1"/>
    <property type="molecule type" value="Genomic_DNA"/>
</dbReference>
<dbReference type="Proteomes" id="UP000055048">
    <property type="component" value="Unassembled WGS sequence"/>
</dbReference>
<dbReference type="AlphaFoldDB" id="A0A0V0T0A8"/>
<gene>
    <name evidence="1" type="ORF">T05_4522</name>
</gene>
<sequence length="61" mass="7150">MGMYQQSYGSDGIVFKQNLQDSLIYRYVNIAIKRIQNFDKRFFTQNAKTAKSIAHEISKFP</sequence>
<evidence type="ECO:0000313" key="1">
    <source>
        <dbReference type="EMBL" id="KRX32411.1"/>
    </source>
</evidence>
<organism evidence="1 2">
    <name type="scientific">Trichinella murrelli</name>
    <dbReference type="NCBI Taxonomy" id="144512"/>
    <lineage>
        <taxon>Eukaryota</taxon>
        <taxon>Metazoa</taxon>
        <taxon>Ecdysozoa</taxon>
        <taxon>Nematoda</taxon>
        <taxon>Enoplea</taxon>
        <taxon>Dorylaimia</taxon>
        <taxon>Trichinellida</taxon>
        <taxon>Trichinellidae</taxon>
        <taxon>Trichinella</taxon>
    </lineage>
</organism>
<evidence type="ECO:0000313" key="2">
    <source>
        <dbReference type="Proteomes" id="UP000055048"/>
    </source>
</evidence>
<reference evidence="1 2" key="1">
    <citation type="submission" date="2015-01" db="EMBL/GenBank/DDBJ databases">
        <title>Evolution of Trichinella species and genotypes.</title>
        <authorList>
            <person name="Korhonen P.K."/>
            <person name="Edoardo P."/>
            <person name="Giuseppe L.R."/>
            <person name="Gasser R.B."/>
        </authorList>
    </citation>
    <scope>NUCLEOTIDE SEQUENCE [LARGE SCALE GENOMIC DNA]</scope>
    <source>
        <strain evidence="1">ISS417</strain>
    </source>
</reference>
<accession>A0A0V0T0A8</accession>
<proteinExistence type="predicted"/>
<dbReference type="OrthoDB" id="5941053at2759"/>
<comment type="caution">
    <text evidence="1">The sequence shown here is derived from an EMBL/GenBank/DDBJ whole genome shotgun (WGS) entry which is preliminary data.</text>
</comment>